<protein>
    <submittedName>
        <fullName evidence="5">Alcohol dehydrogenase</fullName>
    </submittedName>
</protein>
<evidence type="ECO:0000259" key="4">
    <source>
        <dbReference type="SMART" id="SM00829"/>
    </source>
</evidence>
<dbReference type="SMART" id="SM00829">
    <property type="entry name" value="PKS_ER"/>
    <property type="match status" value="1"/>
</dbReference>
<dbReference type="GO" id="GO:0016491">
    <property type="term" value="F:oxidoreductase activity"/>
    <property type="evidence" value="ECO:0007669"/>
    <property type="project" value="UniProtKB-KW"/>
</dbReference>
<evidence type="ECO:0000256" key="1">
    <source>
        <dbReference type="ARBA" id="ARBA00022857"/>
    </source>
</evidence>
<dbReference type="CDD" id="cd08264">
    <property type="entry name" value="Zn_ADH_like2"/>
    <property type="match status" value="1"/>
</dbReference>
<keyword evidence="1" id="KW-0521">NADP</keyword>
<evidence type="ECO:0000313" key="6">
    <source>
        <dbReference type="Proteomes" id="UP000193404"/>
    </source>
</evidence>
<dbReference type="STRING" id="282676.B6F84_01375"/>
<keyword evidence="6" id="KW-1185">Reference proteome</keyword>
<dbReference type="InterPro" id="IPR013149">
    <property type="entry name" value="ADH-like_C"/>
</dbReference>
<feature type="domain" description="Enoyl reductase (ER)" evidence="4">
    <location>
        <begin position="10"/>
        <end position="329"/>
    </location>
</feature>
<dbReference type="OrthoDB" id="8709at2157"/>
<dbReference type="EMBL" id="CP020477">
    <property type="protein sequence ID" value="ARM74805.1"/>
    <property type="molecule type" value="Genomic_DNA"/>
</dbReference>
<dbReference type="GO" id="GO:0043168">
    <property type="term" value="F:anion binding"/>
    <property type="evidence" value="ECO:0007669"/>
    <property type="project" value="UniProtKB-ARBA"/>
</dbReference>
<dbReference type="GO" id="GO:0030554">
    <property type="term" value="F:adenyl nucleotide binding"/>
    <property type="evidence" value="ECO:0007669"/>
    <property type="project" value="UniProtKB-ARBA"/>
</dbReference>
<dbReference type="Gene3D" id="3.90.180.10">
    <property type="entry name" value="Medium-chain alcohol dehydrogenases, catalytic domain"/>
    <property type="match status" value="1"/>
</dbReference>
<organism evidence="5 6">
    <name type="scientific">Acidianus manzaensis</name>
    <dbReference type="NCBI Taxonomy" id="282676"/>
    <lineage>
        <taxon>Archaea</taxon>
        <taxon>Thermoproteota</taxon>
        <taxon>Thermoprotei</taxon>
        <taxon>Sulfolobales</taxon>
        <taxon>Sulfolobaceae</taxon>
        <taxon>Acidianus</taxon>
    </lineage>
</organism>
<evidence type="ECO:0000313" key="5">
    <source>
        <dbReference type="EMBL" id="ARM74805.1"/>
    </source>
</evidence>
<dbReference type="InterPro" id="IPR013154">
    <property type="entry name" value="ADH-like_N"/>
</dbReference>
<dbReference type="GeneID" id="41589528"/>
<keyword evidence="2" id="KW-0560">Oxidoreductase</keyword>
<accession>A0A1W6JX28</accession>
<evidence type="ECO:0000256" key="3">
    <source>
        <dbReference type="ARBA" id="ARBA00023277"/>
    </source>
</evidence>
<proteinExistence type="predicted"/>
<dbReference type="Pfam" id="PF08240">
    <property type="entry name" value="ADH_N"/>
    <property type="match status" value="1"/>
</dbReference>
<dbReference type="GO" id="GO:0051262">
    <property type="term" value="P:protein tetramerization"/>
    <property type="evidence" value="ECO:0007669"/>
    <property type="project" value="UniProtKB-ARBA"/>
</dbReference>
<dbReference type="PANTHER" id="PTHR43401:SF4">
    <property type="entry name" value="D-ARABINOSE 1-DEHYDROGENASE (NADP(+))"/>
    <property type="match status" value="1"/>
</dbReference>
<dbReference type="AlphaFoldDB" id="A0A1W6JX28"/>
<dbReference type="Pfam" id="PF00107">
    <property type="entry name" value="ADH_zinc_N"/>
    <property type="match status" value="1"/>
</dbReference>
<dbReference type="InterPro" id="IPR020843">
    <property type="entry name" value="ER"/>
</dbReference>
<dbReference type="Proteomes" id="UP000193404">
    <property type="component" value="Chromosome"/>
</dbReference>
<dbReference type="PANTHER" id="PTHR43401">
    <property type="entry name" value="L-THREONINE 3-DEHYDROGENASE"/>
    <property type="match status" value="1"/>
</dbReference>
<keyword evidence="3" id="KW-0119">Carbohydrate metabolism</keyword>
<dbReference type="RefSeq" id="WP_148690556.1">
    <property type="nucleotide sequence ID" value="NZ_CP020477.1"/>
</dbReference>
<dbReference type="KEGG" id="aman:B6F84_01375"/>
<evidence type="ECO:0000256" key="2">
    <source>
        <dbReference type="ARBA" id="ARBA00023002"/>
    </source>
</evidence>
<sequence>MKALLFEKNGIENLKVSDIQEPTVDEHSVKIKVKMAGVNPIDYFVVNYLQVNPIPHIPGAEIYGEVEKVGSHVKDVKEGDRVVVFNRVFDGSCDMCLSSKEMLCRNGGIMSVITNGGYSEYFVVPSKNAFKIPDEIGDELATSLPVAGLTAYHAIKESGISATDVVTVFGASGNTGQFATQLAKKMGATVIAVSNKQWVKEYGADYVVPYDKAKEEIERITNGKKSDVVINSVGSSVWDLSLQTLGMDGKIVFFGGITGSDVKLNLGQIYGMHAKLIGTTGGSRKDLIELIDLCKNNCKVKIWKTFSLEEGQKALNSLFDKERDGRILLKIS</sequence>
<name>A0A1W6JX28_9CREN</name>
<dbReference type="InterPro" id="IPR011032">
    <property type="entry name" value="GroES-like_sf"/>
</dbReference>
<reference evidence="5 6" key="1">
    <citation type="submission" date="2017-03" db="EMBL/GenBank/DDBJ databases">
        <title>Sulfur activation and transportation mechanism of thermophilic Archaea Acidianus manzaensis YN-25.</title>
        <authorList>
            <person name="Ma Y."/>
            <person name="Yang Y."/>
            <person name="Xia J."/>
        </authorList>
    </citation>
    <scope>NUCLEOTIDE SEQUENCE [LARGE SCALE GENOMIC DNA]</scope>
    <source>
        <strain evidence="5 6">YN-25</strain>
    </source>
</reference>
<dbReference type="SUPFAM" id="SSF51735">
    <property type="entry name" value="NAD(P)-binding Rossmann-fold domains"/>
    <property type="match status" value="1"/>
</dbReference>
<dbReference type="InterPro" id="IPR036291">
    <property type="entry name" value="NAD(P)-bd_dom_sf"/>
</dbReference>
<dbReference type="SUPFAM" id="SSF50129">
    <property type="entry name" value="GroES-like"/>
    <property type="match status" value="1"/>
</dbReference>
<gene>
    <name evidence="5" type="ORF">B6F84_01375</name>
</gene>
<dbReference type="InterPro" id="IPR050129">
    <property type="entry name" value="Zn_alcohol_dh"/>
</dbReference>